<dbReference type="Gene3D" id="3.40.50.150">
    <property type="entry name" value="Vaccinia Virus protein VP39"/>
    <property type="match status" value="1"/>
</dbReference>
<evidence type="ECO:0000259" key="2">
    <source>
        <dbReference type="Pfam" id="PF21302"/>
    </source>
</evidence>
<dbReference type="InterPro" id="IPR041698">
    <property type="entry name" value="Methyltransf_25"/>
</dbReference>
<name>A0ABS7EDB6_9GAMM</name>
<dbReference type="PIRSF" id="PIRSF018249">
    <property type="entry name" value="MyrA_prd"/>
    <property type="match status" value="1"/>
</dbReference>
<dbReference type="Proteomes" id="UP001166251">
    <property type="component" value="Unassembled WGS sequence"/>
</dbReference>
<evidence type="ECO:0000313" key="4">
    <source>
        <dbReference type="Proteomes" id="UP001166251"/>
    </source>
</evidence>
<sequence>MLDAQGLCCPLDGSLLVNKERSLLCQQGHSFDVAKQGYCHLLPVQHKRSSDPGDSKEMVAARSALLTNGHYQPLANALADVIQQHVEQSGEEIMRLADAGCGDGYYLQQVAQACSPERAEYIGYDISKWAVLAASKRYKNARWLVASSKNIPITNDYLNILLCMFGFPVYSEFKRVLKPGGQLLLVDAGPNHLIELRQKLYQDIKPHRPWSAEQAQTQGFELVGQMLPVQFKICLPQDQLQQLLLMTPHFFRSSQQAKDELSTLAELTLTIDAQIRVLQLQGNGESCNVCC</sequence>
<evidence type="ECO:0000313" key="3">
    <source>
        <dbReference type="EMBL" id="MBW8190214.1"/>
    </source>
</evidence>
<comment type="caution">
    <text evidence="3">The sequence shown here is derived from an EMBL/GenBank/DDBJ whole genome shotgun (WGS) entry which is preliminary data.</text>
</comment>
<dbReference type="InterPro" id="IPR029063">
    <property type="entry name" value="SAM-dependent_MTases_sf"/>
</dbReference>
<feature type="domain" description="23S rRNA (guanine(745)-N(1))-methyltransferase N-terminal" evidence="2">
    <location>
        <begin position="8"/>
        <end position="49"/>
    </location>
</feature>
<dbReference type="PANTHER" id="PTHR42912">
    <property type="entry name" value="METHYLTRANSFERASE"/>
    <property type="match status" value="1"/>
</dbReference>
<accession>A0ABS7EDB6</accession>
<dbReference type="Pfam" id="PF13649">
    <property type="entry name" value="Methyltransf_25"/>
    <property type="match status" value="1"/>
</dbReference>
<dbReference type="InterPro" id="IPR016718">
    <property type="entry name" value="rRNA_m1G-MeTrfase_A_prd"/>
</dbReference>
<reference evidence="3" key="1">
    <citation type="submission" date="2021-07" db="EMBL/GenBank/DDBJ databases">
        <title>Neiella marina sp. nov., isolated from the intestinal content of sea cucumber Apostichopus japonicus.</title>
        <authorList>
            <person name="Bai X."/>
        </authorList>
    </citation>
    <scope>NUCLEOTIDE SEQUENCE</scope>
    <source>
        <strain evidence="3">126</strain>
    </source>
</reference>
<dbReference type="InterPro" id="IPR048647">
    <property type="entry name" value="RlmA_N"/>
</dbReference>
<keyword evidence="4" id="KW-1185">Reference proteome</keyword>
<keyword evidence="3" id="KW-0808">Transferase</keyword>
<dbReference type="PANTHER" id="PTHR42912:SF45">
    <property type="entry name" value="23S RRNA (GUANINE(745)-N(1))-METHYLTRANSFERASE"/>
    <property type="match status" value="1"/>
</dbReference>
<dbReference type="InterPro" id="IPR050508">
    <property type="entry name" value="Methyltransf_Superfamily"/>
</dbReference>
<proteinExistence type="predicted"/>
<organism evidence="3 4">
    <name type="scientific">Neiella holothuriorum</name>
    <dbReference type="NCBI Taxonomy" id="2870530"/>
    <lineage>
        <taxon>Bacteria</taxon>
        <taxon>Pseudomonadati</taxon>
        <taxon>Pseudomonadota</taxon>
        <taxon>Gammaproteobacteria</taxon>
        <taxon>Alteromonadales</taxon>
        <taxon>Echinimonadaceae</taxon>
        <taxon>Neiella</taxon>
    </lineage>
</organism>
<dbReference type="GO" id="GO:0008168">
    <property type="term" value="F:methyltransferase activity"/>
    <property type="evidence" value="ECO:0007669"/>
    <property type="project" value="UniProtKB-KW"/>
</dbReference>
<dbReference type="SUPFAM" id="SSF53335">
    <property type="entry name" value="S-adenosyl-L-methionine-dependent methyltransferases"/>
    <property type="match status" value="1"/>
</dbReference>
<dbReference type="Pfam" id="PF21302">
    <property type="entry name" value="Zn_ribbon_RlmA"/>
    <property type="match status" value="1"/>
</dbReference>
<dbReference type="RefSeq" id="WP_220102894.1">
    <property type="nucleotide sequence ID" value="NZ_JAHZSS010000003.1"/>
</dbReference>
<protein>
    <submittedName>
        <fullName evidence="3">Methyltransferase domain-containing protein</fullName>
    </submittedName>
</protein>
<dbReference type="EMBL" id="JAHZSS010000003">
    <property type="protein sequence ID" value="MBW8190214.1"/>
    <property type="molecule type" value="Genomic_DNA"/>
</dbReference>
<keyword evidence="3" id="KW-0489">Methyltransferase</keyword>
<gene>
    <name evidence="3" type="ORF">K0504_04120</name>
</gene>
<dbReference type="CDD" id="cd02440">
    <property type="entry name" value="AdoMet_MTases"/>
    <property type="match status" value="1"/>
</dbReference>
<evidence type="ECO:0000259" key="1">
    <source>
        <dbReference type="Pfam" id="PF13649"/>
    </source>
</evidence>
<dbReference type="GO" id="GO:0032259">
    <property type="term" value="P:methylation"/>
    <property type="evidence" value="ECO:0007669"/>
    <property type="project" value="UniProtKB-KW"/>
</dbReference>
<feature type="domain" description="Methyltransferase" evidence="1">
    <location>
        <begin position="98"/>
        <end position="181"/>
    </location>
</feature>